<evidence type="ECO:0000313" key="1">
    <source>
        <dbReference type="EMBL" id="KAF0900330.1"/>
    </source>
</evidence>
<protein>
    <submittedName>
        <fullName evidence="1">Uncharacterized protein</fullName>
    </submittedName>
</protein>
<keyword evidence="2" id="KW-1185">Reference proteome</keyword>
<organism evidence="1 2">
    <name type="scientific">Oryza meyeriana var. granulata</name>
    <dbReference type="NCBI Taxonomy" id="110450"/>
    <lineage>
        <taxon>Eukaryota</taxon>
        <taxon>Viridiplantae</taxon>
        <taxon>Streptophyta</taxon>
        <taxon>Embryophyta</taxon>
        <taxon>Tracheophyta</taxon>
        <taxon>Spermatophyta</taxon>
        <taxon>Magnoliopsida</taxon>
        <taxon>Liliopsida</taxon>
        <taxon>Poales</taxon>
        <taxon>Poaceae</taxon>
        <taxon>BOP clade</taxon>
        <taxon>Oryzoideae</taxon>
        <taxon>Oryzeae</taxon>
        <taxon>Oryzinae</taxon>
        <taxon>Oryza</taxon>
        <taxon>Oryza meyeriana</taxon>
    </lineage>
</organism>
<reference evidence="1 2" key="1">
    <citation type="submission" date="2019-11" db="EMBL/GenBank/DDBJ databases">
        <title>Whole genome sequence of Oryza granulata.</title>
        <authorList>
            <person name="Li W."/>
        </authorList>
    </citation>
    <scope>NUCLEOTIDE SEQUENCE [LARGE SCALE GENOMIC DNA]</scope>
    <source>
        <strain evidence="2">cv. Menghai</strain>
        <tissue evidence="1">Leaf</tissue>
    </source>
</reference>
<comment type="caution">
    <text evidence="1">The sequence shown here is derived from an EMBL/GenBank/DDBJ whole genome shotgun (WGS) entry which is preliminary data.</text>
</comment>
<gene>
    <name evidence="1" type="ORF">E2562_030618</name>
</gene>
<dbReference type="Proteomes" id="UP000479710">
    <property type="component" value="Unassembled WGS sequence"/>
</dbReference>
<sequence>MGNALIHKKWLSARNGAIGVVESLQARALPHRVRGSAHIPDEMSQKAPGRPIIYPRHECINT</sequence>
<evidence type="ECO:0000313" key="2">
    <source>
        <dbReference type="Proteomes" id="UP000479710"/>
    </source>
</evidence>
<accession>A0A6G1CJM1</accession>
<dbReference type="AlphaFoldDB" id="A0A6G1CJM1"/>
<dbReference type="EMBL" id="SPHZ02000009">
    <property type="protein sequence ID" value="KAF0900330.1"/>
    <property type="molecule type" value="Genomic_DNA"/>
</dbReference>
<proteinExistence type="predicted"/>
<name>A0A6G1CJM1_9ORYZ</name>